<gene>
    <name evidence="5" type="ORF">RCOM_1691850</name>
</gene>
<feature type="chain" id="PRO_5002890712" description="DUF7356 domain-containing protein" evidence="3">
    <location>
        <begin position="23"/>
        <end position="372"/>
    </location>
</feature>
<dbReference type="KEGG" id="rcu:8287764"/>
<reference evidence="6" key="1">
    <citation type="journal article" date="2010" name="Nat. Biotechnol.">
        <title>Draft genome sequence of the oilseed species Ricinus communis.</title>
        <authorList>
            <person name="Chan A.P."/>
            <person name="Crabtree J."/>
            <person name="Zhao Q."/>
            <person name="Lorenzi H."/>
            <person name="Orvis J."/>
            <person name="Puiu D."/>
            <person name="Melake-Berhan A."/>
            <person name="Jones K.M."/>
            <person name="Redman J."/>
            <person name="Chen G."/>
            <person name="Cahoon E.B."/>
            <person name="Gedil M."/>
            <person name="Stanke M."/>
            <person name="Haas B.J."/>
            <person name="Wortman J.R."/>
            <person name="Fraser-Liggett C.M."/>
            <person name="Ravel J."/>
            <person name="Rabinowicz P.D."/>
        </authorList>
    </citation>
    <scope>NUCLEOTIDE SEQUENCE [LARGE SCALE GENOMIC DNA]</scope>
    <source>
        <strain evidence="6">cv. Hale</strain>
    </source>
</reference>
<keyword evidence="2" id="KW-0812">Transmembrane</keyword>
<keyword evidence="2" id="KW-0472">Membrane</keyword>
<evidence type="ECO:0000259" key="4">
    <source>
        <dbReference type="Pfam" id="PF24053"/>
    </source>
</evidence>
<feature type="domain" description="DUF7356" evidence="4">
    <location>
        <begin position="150"/>
        <end position="251"/>
    </location>
</feature>
<dbReference type="EMBL" id="EQ973774">
    <property type="protein sequence ID" value="EEF51340.1"/>
    <property type="molecule type" value="Genomic_DNA"/>
</dbReference>
<feature type="region of interest" description="Disordered" evidence="1">
    <location>
        <begin position="316"/>
        <end position="372"/>
    </location>
</feature>
<name>B9RCR9_RICCO</name>
<evidence type="ECO:0000313" key="5">
    <source>
        <dbReference type="EMBL" id="EEF51340.1"/>
    </source>
</evidence>
<feature type="compositionally biased region" description="Basic and acidic residues" evidence="1">
    <location>
        <begin position="320"/>
        <end position="336"/>
    </location>
</feature>
<dbReference type="PANTHER" id="PTHR34200:SF8">
    <property type="entry name" value="TRANSMEMBRANE PROTEIN"/>
    <property type="match status" value="1"/>
</dbReference>
<accession>B9RCR9</accession>
<dbReference type="InterPro" id="IPR055780">
    <property type="entry name" value="DUF7356"/>
</dbReference>
<keyword evidence="6" id="KW-1185">Reference proteome</keyword>
<dbReference type="FunCoup" id="B9RCR9">
    <property type="interactions" value="1566"/>
</dbReference>
<evidence type="ECO:0000313" key="6">
    <source>
        <dbReference type="Proteomes" id="UP000008311"/>
    </source>
</evidence>
<dbReference type="OrthoDB" id="1936430at2759"/>
<feature type="compositionally biased region" description="Basic and acidic residues" evidence="1">
    <location>
        <begin position="114"/>
        <end position="136"/>
    </location>
</feature>
<organism evidence="5 6">
    <name type="scientific">Ricinus communis</name>
    <name type="common">Castor bean</name>
    <dbReference type="NCBI Taxonomy" id="3988"/>
    <lineage>
        <taxon>Eukaryota</taxon>
        <taxon>Viridiplantae</taxon>
        <taxon>Streptophyta</taxon>
        <taxon>Embryophyta</taxon>
        <taxon>Tracheophyta</taxon>
        <taxon>Spermatophyta</taxon>
        <taxon>Magnoliopsida</taxon>
        <taxon>eudicotyledons</taxon>
        <taxon>Gunneridae</taxon>
        <taxon>Pentapetalae</taxon>
        <taxon>rosids</taxon>
        <taxon>fabids</taxon>
        <taxon>Malpighiales</taxon>
        <taxon>Euphorbiaceae</taxon>
        <taxon>Acalyphoideae</taxon>
        <taxon>Acalypheae</taxon>
        <taxon>Ricinus</taxon>
    </lineage>
</organism>
<feature type="signal peptide" evidence="3">
    <location>
        <begin position="1"/>
        <end position="22"/>
    </location>
</feature>
<dbReference type="Pfam" id="PF24053">
    <property type="entry name" value="DUF7356"/>
    <property type="match status" value="1"/>
</dbReference>
<dbReference type="InParanoid" id="B9RCR9"/>
<feature type="region of interest" description="Disordered" evidence="1">
    <location>
        <begin position="31"/>
        <end position="164"/>
    </location>
</feature>
<feature type="compositionally biased region" description="Low complexity" evidence="1">
    <location>
        <begin position="345"/>
        <end position="358"/>
    </location>
</feature>
<evidence type="ECO:0000256" key="1">
    <source>
        <dbReference type="SAM" id="MobiDB-lite"/>
    </source>
</evidence>
<proteinExistence type="predicted"/>
<dbReference type="STRING" id="3988.B9RCR9"/>
<dbReference type="AlphaFoldDB" id="B9RCR9"/>
<feature type="compositionally biased region" description="Basic and acidic residues" evidence="1">
    <location>
        <begin position="65"/>
        <end position="83"/>
    </location>
</feature>
<evidence type="ECO:0000256" key="2">
    <source>
        <dbReference type="SAM" id="Phobius"/>
    </source>
</evidence>
<dbReference type="Proteomes" id="UP000008311">
    <property type="component" value="Unassembled WGS sequence"/>
</dbReference>
<sequence>MGTNRALYLGLIVLLLVVDCSILDFKVNVSAKTDSQSNSTKDSNDQGGELSSFSDSNGVNKEKKRKENQVDDLKEKIGGDMKNNKNNLSSQSGSKKDDMKTNNINGNDLNSQSESKKTDNSERKVEDDDSKKKTIPKENNINQGDSGLASKDSHVEECDPSNKCTDEENQLVACLRVPGNDQYSLLVQNKGKNPLTVTISAPDYVHIEKTEIQLQSKEDKKVPVSIRHGGNDNLIVLRTGNGRCNLDIKHLVTENFLDISQKSGYINYMSRTPVIAVLAFAALLILAAGWTCISFRRKQLSSSGSKYQRLDMELPVSTGEKAESEQNDGWDDKWGDDWDDEEAPKTPSLPVTPSLSSKGLASRRLSKEGWKD</sequence>
<feature type="transmembrane region" description="Helical" evidence="2">
    <location>
        <begin position="274"/>
        <end position="293"/>
    </location>
</feature>
<keyword evidence="2" id="KW-1133">Transmembrane helix</keyword>
<feature type="compositionally biased region" description="Polar residues" evidence="1">
    <location>
        <begin position="101"/>
        <end position="113"/>
    </location>
</feature>
<protein>
    <recommendedName>
        <fullName evidence="4">DUF7356 domain-containing protein</fullName>
    </recommendedName>
</protein>
<evidence type="ECO:0000256" key="3">
    <source>
        <dbReference type="SAM" id="SignalP"/>
    </source>
</evidence>
<feature type="compositionally biased region" description="Polar residues" evidence="1">
    <location>
        <begin position="31"/>
        <end position="59"/>
    </location>
</feature>
<feature type="compositionally biased region" description="Polar residues" evidence="1">
    <location>
        <begin position="84"/>
        <end position="93"/>
    </location>
</feature>
<keyword evidence="3" id="KW-0732">Signal</keyword>
<dbReference type="eggNOG" id="ENOG502RIWN">
    <property type="taxonomic scope" value="Eukaryota"/>
</dbReference>
<dbReference type="PANTHER" id="PTHR34200">
    <property type="entry name" value="DENTIN SIALOPHOSPHOPROTEIN-LIKE ISOFORM X1"/>
    <property type="match status" value="1"/>
</dbReference>
<dbReference type="OMA" id="GAPNMTI"/>